<proteinExistence type="predicted"/>
<accession>A0A5J4VSV2</accession>
<reference evidence="2 3" key="1">
    <citation type="submission" date="2019-03" db="EMBL/GenBank/DDBJ databases">
        <title>Single cell metagenomics reveals metabolic interactions within the superorganism composed of flagellate Streblomastix strix and complex community of Bacteroidetes bacteria on its surface.</title>
        <authorList>
            <person name="Treitli S.C."/>
            <person name="Kolisko M."/>
            <person name="Husnik F."/>
            <person name="Keeling P."/>
            <person name="Hampl V."/>
        </authorList>
    </citation>
    <scope>NUCLEOTIDE SEQUENCE [LARGE SCALE GENOMIC DNA]</scope>
    <source>
        <strain evidence="2">ST1C</strain>
    </source>
</reference>
<evidence type="ECO:0000256" key="1">
    <source>
        <dbReference type="SAM" id="MobiDB-lite"/>
    </source>
</evidence>
<name>A0A5J4VSV2_9EUKA</name>
<gene>
    <name evidence="2" type="ORF">EZS28_018885</name>
</gene>
<feature type="compositionally biased region" description="Polar residues" evidence="1">
    <location>
        <begin position="1"/>
        <end position="28"/>
    </location>
</feature>
<feature type="region of interest" description="Disordered" evidence="1">
    <location>
        <begin position="1"/>
        <end position="44"/>
    </location>
</feature>
<dbReference type="Proteomes" id="UP000324800">
    <property type="component" value="Unassembled WGS sequence"/>
</dbReference>
<sequence length="107" mass="12414">NNTNQTNKEGTPNNGRTLNLNTDCSLLRSQKRDRRSTKQTIKSRKLQAKERNFIINMSSYELEPNNRLILTTLQQRTPKIHVNIKDTGKLRSILQIKYGCIIFGQLE</sequence>
<evidence type="ECO:0000313" key="2">
    <source>
        <dbReference type="EMBL" id="KAA6385585.1"/>
    </source>
</evidence>
<feature type="non-terminal residue" evidence="2">
    <location>
        <position position="1"/>
    </location>
</feature>
<dbReference type="EMBL" id="SNRW01005201">
    <property type="protein sequence ID" value="KAA6385585.1"/>
    <property type="molecule type" value="Genomic_DNA"/>
</dbReference>
<feature type="compositionally biased region" description="Basic residues" evidence="1">
    <location>
        <begin position="29"/>
        <end position="44"/>
    </location>
</feature>
<protein>
    <submittedName>
        <fullName evidence="2">Uncharacterized protein</fullName>
    </submittedName>
</protein>
<dbReference type="AlphaFoldDB" id="A0A5J4VSV2"/>
<evidence type="ECO:0000313" key="3">
    <source>
        <dbReference type="Proteomes" id="UP000324800"/>
    </source>
</evidence>
<comment type="caution">
    <text evidence="2">The sequence shown here is derived from an EMBL/GenBank/DDBJ whole genome shotgun (WGS) entry which is preliminary data.</text>
</comment>
<organism evidence="2 3">
    <name type="scientific">Streblomastix strix</name>
    <dbReference type="NCBI Taxonomy" id="222440"/>
    <lineage>
        <taxon>Eukaryota</taxon>
        <taxon>Metamonada</taxon>
        <taxon>Preaxostyla</taxon>
        <taxon>Oxymonadida</taxon>
        <taxon>Streblomastigidae</taxon>
        <taxon>Streblomastix</taxon>
    </lineage>
</organism>